<dbReference type="EMBL" id="BT142546">
    <property type="protein sequence ID" value="AFK42340.1"/>
    <property type="molecule type" value="mRNA"/>
</dbReference>
<protein>
    <submittedName>
        <fullName evidence="1">Uncharacterized protein</fullName>
    </submittedName>
</protein>
<dbReference type="AlphaFoldDB" id="I3SPZ8"/>
<reference evidence="1" key="1">
    <citation type="submission" date="2012-05" db="EMBL/GenBank/DDBJ databases">
        <authorList>
            <person name="Krishnakumar V."/>
            <person name="Cheung F."/>
            <person name="Xiao Y."/>
            <person name="Chan A."/>
            <person name="Moskal W.A."/>
            <person name="Town C.D."/>
        </authorList>
    </citation>
    <scope>NUCLEOTIDE SEQUENCE</scope>
</reference>
<evidence type="ECO:0000313" key="1">
    <source>
        <dbReference type="EMBL" id="AFK42340.1"/>
    </source>
</evidence>
<name>I3SPZ8_LOTJA</name>
<organism evidence="1">
    <name type="scientific">Lotus japonicus</name>
    <name type="common">Lotus corniculatus var. japonicus</name>
    <dbReference type="NCBI Taxonomy" id="34305"/>
    <lineage>
        <taxon>Eukaryota</taxon>
        <taxon>Viridiplantae</taxon>
        <taxon>Streptophyta</taxon>
        <taxon>Embryophyta</taxon>
        <taxon>Tracheophyta</taxon>
        <taxon>Spermatophyta</taxon>
        <taxon>Magnoliopsida</taxon>
        <taxon>eudicotyledons</taxon>
        <taxon>Gunneridae</taxon>
        <taxon>Pentapetalae</taxon>
        <taxon>rosids</taxon>
        <taxon>fabids</taxon>
        <taxon>Fabales</taxon>
        <taxon>Fabaceae</taxon>
        <taxon>Papilionoideae</taxon>
        <taxon>50 kb inversion clade</taxon>
        <taxon>NPAAA clade</taxon>
        <taxon>Hologalegina</taxon>
        <taxon>robinioid clade</taxon>
        <taxon>Loteae</taxon>
        <taxon>Lotus</taxon>
    </lineage>
</organism>
<proteinExistence type="evidence at transcript level"/>
<sequence length="44" mass="4946">MLSPNSVQCSHTTGSFHIAHNTNNNHWRGLNDCNWLASLLLVKL</sequence>
<accession>I3SPZ8</accession>